<reference evidence="1 2" key="1">
    <citation type="submission" date="2020-04" db="EMBL/GenBank/DDBJ databases">
        <title>Genome-Wide Identification of 5-Methylcytosine Sites in Bacterial Genomes By High-Throughput Sequencing of MspJI Restriction Fragments.</title>
        <authorList>
            <person name="Wu V."/>
        </authorList>
    </citation>
    <scope>NUCLEOTIDE SEQUENCE [LARGE SCALE GENOMIC DNA]</scope>
    <source>
        <strain evidence="1 2">CCAP 1403/13f</strain>
    </source>
</reference>
<dbReference type="KEGG" id="dfs:HGD76_21050"/>
<sequence length="411" mass="46994">MREVRKVVESEDTEQIYPQDFAWRFWPVVPIYPYGKRRTIRKEVVKDTIWTFDQLQGIFYVVVPIRMTVVKLEKGGLLVYAPVAPTGECVRLLNELVAEHGDVKYIILPTISGIEHKVFVGPFARRFPAAQVFVAPGQWSFPINLPLSWLGLPGKRTHILPENSQEAPFAEDFDYAILGLIDLGLGKFAEVVFFHKRSHILLVTDTIVSVPAEPPAIVQLDPYPLLYHAKDKAFDIVADTSANRRKGWQRITLFALYFSPSVLEVPTWGEVWRDAEKAPERSRKAYFGFFPFQWRENWQDSFDILQGNGRIFVAPILQSLILNRAPTETINWANKVASWDFQWIIPCHFNAPIKVEPQQFRQAFAFLEKQPVGGLVSSNSYSLPEDDFKLLRDIDSGLNKLGIVPPAKEKV</sequence>
<dbReference type="PANTHER" id="PTHR33835">
    <property type="entry name" value="YALI0C07656P"/>
    <property type="match status" value="1"/>
</dbReference>
<evidence type="ECO:0000313" key="1">
    <source>
        <dbReference type="EMBL" id="QJB47165.1"/>
    </source>
</evidence>
<proteinExistence type="predicted"/>
<reference evidence="1 2" key="2">
    <citation type="submission" date="2020-04" db="EMBL/GenBank/DDBJ databases">
        <authorList>
            <person name="Fomenkov A."/>
            <person name="Anton B.P."/>
            <person name="Roberts R.J."/>
        </authorList>
    </citation>
    <scope>NUCLEOTIDE SEQUENCE [LARGE SCALE GENOMIC DNA]</scope>
    <source>
        <strain evidence="1 2">CCAP 1403/13f</strain>
    </source>
</reference>
<organism evidence="1 2">
    <name type="scientific">Dolichospermum flos-aquae CCAP 1403/13F</name>
    <dbReference type="NCBI Taxonomy" id="315271"/>
    <lineage>
        <taxon>Bacteria</taxon>
        <taxon>Bacillati</taxon>
        <taxon>Cyanobacteriota</taxon>
        <taxon>Cyanophyceae</taxon>
        <taxon>Nostocales</taxon>
        <taxon>Aphanizomenonaceae</taxon>
        <taxon>Dolichospermum</taxon>
    </lineage>
</organism>
<dbReference type="PANTHER" id="PTHR33835:SF2">
    <property type="entry name" value="LYSINE-TRNA LIGASE"/>
    <property type="match status" value="1"/>
</dbReference>
<accession>A0A6H2C5P6</accession>
<dbReference type="Proteomes" id="UP000502433">
    <property type="component" value="Chromosome"/>
</dbReference>
<dbReference type="InterPro" id="IPR025638">
    <property type="entry name" value="DUF4336"/>
</dbReference>
<dbReference type="Pfam" id="PF14234">
    <property type="entry name" value="DUF4336"/>
    <property type="match status" value="1"/>
</dbReference>
<evidence type="ECO:0000313" key="2">
    <source>
        <dbReference type="Proteomes" id="UP000502433"/>
    </source>
</evidence>
<name>A0A6H2C5P6_DOLFA</name>
<gene>
    <name evidence="1" type="ORF">HGD76_21050</name>
</gene>
<protein>
    <submittedName>
        <fullName evidence="1">DUF4336 domain-containing protein</fullName>
    </submittedName>
</protein>
<dbReference type="AlphaFoldDB" id="A0A6H2C5P6"/>
<dbReference type="EMBL" id="CP051206">
    <property type="protein sequence ID" value="QJB47165.1"/>
    <property type="molecule type" value="Genomic_DNA"/>
</dbReference>